<dbReference type="OrthoDB" id="2755464at2759"/>
<evidence type="ECO:0000256" key="1">
    <source>
        <dbReference type="SAM" id="MobiDB-lite"/>
    </source>
</evidence>
<evidence type="ECO:0000313" key="4">
    <source>
        <dbReference type="Proteomes" id="UP000187283"/>
    </source>
</evidence>
<dbReference type="PANTHER" id="PTHR15503:SF22">
    <property type="entry name" value="TRANSPOSON TY3-I GAG POLYPROTEIN"/>
    <property type="match status" value="1"/>
</dbReference>
<dbReference type="EMBL" id="LSSN01001144">
    <property type="protein sequence ID" value="OMJ20858.1"/>
    <property type="molecule type" value="Genomic_DNA"/>
</dbReference>
<reference evidence="3 4" key="1">
    <citation type="submission" date="2017-01" db="EMBL/GenBank/DDBJ databases">
        <authorList>
            <person name="Mah S.A."/>
            <person name="Swanson W.J."/>
            <person name="Moy G.W."/>
            <person name="Vacquier V.D."/>
        </authorList>
    </citation>
    <scope>NUCLEOTIDE SEQUENCE [LARGE SCALE GENOMIC DNA]</scope>
    <source>
        <strain evidence="3 4">GSMNP</strain>
    </source>
</reference>
<comment type="caution">
    <text evidence="3">The sequence shown here is derived from an EMBL/GenBank/DDBJ whole genome shotgun (WGS) entry which is preliminary data.</text>
</comment>
<dbReference type="InterPro" id="IPR005162">
    <property type="entry name" value="Retrotrans_gag_dom"/>
</dbReference>
<proteinExistence type="predicted"/>
<dbReference type="Pfam" id="PF03732">
    <property type="entry name" value="Retrotrans_gag"/>
    <property type="match status" value="1"/>
</dbReference>
<dbReference type="AlphaFoldDB" id="A0A1R1Y1S6"/>
<feature type="region of interest" description="Disordered" evidence="1">
    <location>
        <begin position="1"/>
        <end position="27"/>
    </location>
</feature>
<evidence type="ECO:0000313" key="3">
    <source>
        <dbReference type="EMBL" id="OMJ20858.1"/>
    </source>
</evidence>
<dbReference type="InterPro" id="IPR032567">
    <property type="entry name" value="RTL1-rel"/>
</dbReference>
<feature type="region of interest" description="Disordered" evidence="1">
    <location>
        <begin position="211"/>
        <end position="235"/>
    </location>
</feature>
<keyword evidence="4" id="KW-1185">Reference proteome</keyword>
<organism evidence="3 4">
    <name type="scientific">Smittium culicis</name>
    <dbReference type="NCBI Taxonomy" id="133412"/>
    <lineage>
        <taxon>Eukaryota</taxon>
        <taxon>Fungi</taxon>
        <taxon>Fungi incertae sedis</taxon>
        <taxon>Zoopagomycota</taxon>
        <taxon>Kickxellomycotina</taxon>
        <taxon>Harpellomycetes</taxon>
        <taxon>Harpellales</taxon>
        <taxon>Legeriomycetaceae</taxon>
        <taxon>Smittium</taxon>
    </lineage>
</organism>
<dbReference type="PANTHER" id="PTHR15503">
    <property type="entry name" value="LDOC1 RELATED"/>
    <property type="match status" value="1"/>
</dbReference>
<feature type="domain" description="Retrotransposon gag" evidence="2">
    <location>
        <begin position="76"/>
        <end position="165"/>
    </location>
</feature>
<dbReference type="Proteomes" id="UP000187283">
    <property type="component" value="Unassembled WGS sequence"/>
</dbReference>
<protein>
    <submittedName>
        <fullName evidence="3">Retrotransposon-derived protein PEG10</fullName>
    </submittedName>
</protein>
<gene>
    <name evidence="3" type="ORF">AYI70_g3836</name>
</gene>
<accession>A0A1R1Y1S6</accession>
<sequence>MDQERSFAPPGIQMFSSNDSENSESCFSGKVKLPDPQKFDGTPQNFLAFTSSIQLYFWTKSDSFTLDKDKIIFPGTHLLGSAMIWFTSIVQDNDPCLQSYETLMVQFRRNFSDPNVAINARGMLRKCRQGSRTVIEYVSEFRTLARDSGYDQLALVDQFLRGLNDNVMSYLMVAEILDRLEDCIDSALLVDNRLSNRNIFLRDRPVYKNQNPFGDKFPRRPHNTNHNPFMKPEAPVPMEIDSIAPRPRGPLTAEEKTRRFENGLCMYCGEPGHIVSKFTKKYTPGKEPAQQ</sequence>
<evidence type="ECO:0000259" key="2">
    <source>
        <dbReference type="Pfam" id="PF03732"/>
    </source>
</evidence>
<name>A0A1R1Y1S6_9FUNG</name>
<feature type="compositionally biased region" description="Polar residues" evidence="1">
    <location>
        <begin position="14"/>
        <end position="26"/>
    </location>
</feature>